<dbReference type="PROSITE" id="PS50893">
    <property type="entry name" value="ABC_TRANSPORTER_2"/>
    <property type="match status" value="1"/>
</dbReference>
<dbReference type="GO" id="GO:0016887">
    <property type="term" value="F:ATP hydrolysis activity"/>
    <property type="evidence" value="ECO:0007669"/>
    <property type="project" value="InterPro"/>
</dbReference>
<evidence type="ECO:0000259" key="8">
    <source>
        <dbReference type="PROSITE" id="PS50893"/>
    </source>
</evidence>
<dbReference type="RefSeq" id="WP_009257669.1">
    <property type="nucleotide sequence ID" value="NZ_KN174164.1"/>
</dbReference>
<dbReference type="NCBIfam" id="TIGR01727">
    <property type="entry name" value="oligo_HPY"/>
    <property type="match status" value="1"/>
</dbReference>
<dbReference type="EMBL" id="ADLO01000091">
    <property type="protein sequence ID" value="KGF54288.1"/>
    <property type="molecule type" value="Genomic_DNA"/>
</dbReference>
<dbReference type="GO" id="GO:0005886">
    <property type="term" value="C:plasma membrane"/>
    <property type="evidence" value="ECO:0007669"/>
    <property type="project" value="UniProtKB-SubCell"/>
</dbReference>
<evidence type="ECO:0000313" key="9">
    <source>
        <dbReference type="EMBL" id="KGF54288.1"/>
    </source>
</evidence>
<proteinExistence type="inferred from homology"/>
<dbReference type="Gene3D" id="3.40.50.300">
    <property type="entry name" value="P-loop containing nucleotide triphosphate hydrolases"/>
    <property type="match status" value="1"/>
</dbReference>
<organism evidence="9 10">
    <name type="scientific">Flavonifractor plautii 1_3_50AFAA</name>
    <dbReference type="NCBI Taxonomy" id="742738"/>
    <lineage>
        <taxon>Bacteria</taxon>
        <taxon>Bacillati</taxon>
        <taxon>Bacillota</taxon>
        <taxon>Clostridia</taxon>
        <taxon>Eubacteriales</taxon>
        <taxon>Oscillospiraceae</taxon>
        <taxon>Flavonifractor</taxon>
    </lineage>
</organism>
<dbReference type="InterPro" id="IPR003593">
    <property type="entry name" value="AAA+_ATPase"/>
</dbReference>
<keyword evidence="6" id="KW-0067">ATP-binding</keyword>
<keyword evidence="3" id="KW-0813">Transport</keyword>
<comment type="caution">
    <text evidence="9">The sequence shown here is derived from an EMBL/GenBank/DDBJ whole genome shotgun (WGS) entry which is preliminary data.</text>
</comment>
<accession>A0A096B4L9</accession>
<dbReference type="CDD" id="cd03257">
    <property type="entry name" value="ABC_NikE_OppD_transporters"/>
    <property type="match status" value="1"/>
</dbReference>
<evidence type="ECO:0000256" key="5">
    <source>
        <dbReference type="ARBA" id="ARBA00022741"/>
    </source>
</evidence>
<evidence type="ECO:0000256" key="1">
    <source>
        <dbReference type="ARBA" id="ARBA00004202"/>
    </source>
</evidence>
<feature type="domain" description="ABC transporter" evidence="8">
    <location>
        <begin position="6"/>
        <end position="253"/>
    </location>
</feature>
<dbReference type="InterPro" id="IPR017871">
    <property type="entry name" value="ABC_transporter-like_CS"/>
</dbReference>
<dbReference type="FunFam" id="3.40.50.300:FF:000016">
    <property type="entry name" value="Oligopeptide ABC transporter ATP-binding component"/>
    <property type="match status" value="1"/>
</dbReference>
<dbReference type="InterPro" id="IPR050388">
    <property type="entry name" value="ABC_Ni/Peptide_Import"/>
</dbReference>
<dbReference type="GO" id="GO:0005524">
    <property type="term" value="F:ATP binding"/>
    <property type="evidence" value="ECO:0007669"/>
    <property type="project" value="UniProtKB-KW"/>
</dbReference>
<dbReference type="GO" id="GO:0015833">
    <property type="term" value="P:peptide transport"/>
    <property type="evidence" value="ECO:0007669"/>
    <property type="project" value="InterPro"/>
</dbReference>
<dbReference type="InterPro" id="IPR003439">
    <property type="entry name" value="ABC_transporter-like_ATP-bd"/>
</dbReference>
<evidence type="ECO:0000313" key="10">
    <source>
        <dbReference type="Proteomes" id="UP000029585"/>
    </source>
</evidence>
<dbReference type="eggNOG" id="COG0444">
    <property type="taxonomic scope" value="Bacteria"/>
</dbReference>
<keyword evidence="10" id="KW-1185">Reference proteome</keyword>
<dbReference type="Pfam" id="PF00005">
    <property type="entry name" value="ABC_tran"/>
    <property type="match status" value="1"/>
</dbReference>
<dbReference type="AlphaFoldDB" id="A0A096B4L9"/>
<dbReference type="SMART" id="SM00382">
    <property type="entry name" value="AAA"/>
    <property type="match status" value="1"/>
</dbReference>
<dbReference type="PROSITE" id="PS00211">
    <property type="entry name" value="ABC_TRANSPORTER_1"/>
    <property type="match status" value="1"/>
</dbReference>
<evidence type="ECO:0000256" key="4">
    <source>
        <dbReference type="ARBA" id="ARBA00022475"/>
    </source>
</evidence>
<keyword evidence="7" id="KW-0472">Membrane</keyword>
<reference evidence="9 10" key="1">
    <citation type="submission" date="2011-08" db="EMBL/GenBank/DDBJ databases">
        <title>The Genome Sequence of Clostridium orbiscindens 1_3_50AFAA.</title>
        <authorList>
            <consortium name="The Broad Institute Genome Sequencing Platform"/>
            <person name="Earl A."/>
            <person name="Ward D."/>
            <person name="Feldgarden M."/>
            <person name="Gevers D."/>
            <person name="Daigneault M."/>
            <person name="Strauss J."/>
            <person name="Allen-Vercoe E."/>
            <person name="Young S.K."/>
            <person name="Zeng Q."/>
            <person name="Gargeya S."/>
            <person name="Fitzgerald M."/>
            <person name="Haas B."/>
            <person name="Abouelleil A."/>
            <person name="Alvarado L."/>
            <person name="Arachchi H.M."/>
            <person name="Berlin A."/>
            <person name="Brown A."/>
            <person name="Chapman S.B."/>
            <person name="Chen Z."/>
            <person name="Dunbar C."/>
            <person name="Freedman E."/>
            <person name="Gearin G."/>
            <person name="Gellesch M."/>
            <person name="Goldberg J."/>
            <person name="Griggs A."/>
            <person name="Gujja S."/>
            <person name="Heiman D."/>
            <person name="Howarth C."/>
            <person name="Larson L."/>
            <person name="Lui A."/>
            <person name="MacDonald P.J.P."/>
            <person name="Montmayeur A."/>
            <person name="Murphy C."/>
            <person name="Neiman D."/>
            <person name="Pearson M."/>
            <person name="Priest M."/>
            <person name="Roberts A."/>
            <person name="Saif S."/>
            <person name="Shea T."/>
            <person name="Shenoy N."/>
            <person name="Sisk P."/>
            <person name="Stolte C."/>
            <person name="Sykes S."/>
            <person name="Wortman J."/>
            <person name="Nusbaum C."/>
            <person name="Birren B."/>
        </authorList>
    </citation>
    <scope>NUCLEOTIDE SEQUENCE [LARGE SCALE GENOMIC DNA]</scope>
    <source>
        <strain evidence="9 10">1_3_50AFAA</strain>
    </source>
</reference>
<evidence type="ECO:0000256" key="6">
    <source>
        <dbReference type="ARBA" id="ARBA00022840"/>
    </source>
</evidence>
<protein>
    <recommendedName>
        <fullName evidence="8">ABC transporter domain-containing protein</fullName>
    </recommendedName>
</protein>
<gene>
    <name evidence="9" type="ORF">HMPREF9460_02981</name>
</gene>
<dbReference type="SUPFAM" id="SSF52540">
    <property type="entry name" value="P-loop containing nucleoside triphosphate hydrolases"/>
    <property type="match status" value="1"/>
</dbReference>
<dbReference type="InterPro" id="IPR027417">
    <property type="entry name" value="P-loop_NTPase"/>
</dbReference>
<keyword evidence="5" id="KW-0547">Nucleotide-binding</keyword>
<dbReference type="PANTHER" id="PTHR43297:SF2">
    <property type="entry name" value="DIPEPTIDE TRANSPORT ATP-BINDING PROTEIN DPPD"/>
    <property type="match status" value="1"/>
</dbReference>
<dbReference type="PATRIC" id="fig|742738.3.peg.3064"/>
<keyword evidence="4" id="KW-1003">Cell membrane</keyword>
<evidence type="ECO:0000256" key="3">
    <source>
        <dbReference type="ARBA" id="ARBA00022448"/>
    </source>
</evidence>
<dbReference type="Proteomes" id="UP000029585">
    <property type="component" value="Unassembled WGS sequence"/>
</dbReference>
<dbReference type="Pfam" id="PF08352">
    <property type="entry name" value="oligo_HPY"/>
    <property type="match status" value="1"/>
</dbReference>
<dbReference type="InterPro" id="IPR013563">
    <property type="entry name" value="Oligopep_ABC_C"/>
</dbReference>
<comment type="similarity">
    <text evidence="2">Belongs to the ABC transporter superfamily.</text>
</comment>
<evidence type="ECO:0000256" key="7">
    <source>
        <dbReference type="ARBA" id="ARBA00023136"/>
    </source>
</evidence>
<dbReference type="HOGENOM" id="CLU_000604_1_23_9"/>
<sequence length="322" mass="35916">MNDAVLEIEGLTVRSAEGDALVKNVGLCLKRQECLGIAGESGSGKTITAKAILHLLPQDLTASVTHLRVLGEDLLNLPEKERRIFLGKKIGFVPQNTVAYLHPLIKIKNQLTDGYRIHFQTSKKAAQERAKTLLDRVGIRDVNRVMESYPAQISGGMRQRVNIAMALMCEPQVIIADEPTTALDCVVKQQVIELFHSINEQQHVAIIMISHDLNLIRRYCDKVAVMYAGQIVESGGSNEVFSQPQHPYTQALLSVIPRLDQDRNVRLNEIPGYVPEHGRDTSHCLFQPRCSACRQECGGSVKSSRRDGHFVRCSKAWEECRA</sequence>
<name>A0A096B4L9_FLAPL</name>
<dbReference type="PANTHER" id="PTHR43297">
    <property type="entry name" value="OLIGOPEPTIDE TRANSPORT ATP-BINDING PROTEIN APPD"/>
    <property type="match status" value="1"/>
</dbReference>
<comment type="subcellular location">
    <subcellularLocation>
        <location evidence="1">Cell membrane</location>
        <topology evidence="1">Peripheral membrane protein</topology>
    </subcellularLocation>
</comment>
<evidence type="ECO:0000256" key="2">
    <source>
        <dbReference type="ARBA" id="ARBA00005417"/>
    </source>
</evidence>